<sequence>MDWMTRDQRTEAKHTNSEDDNNARQLPPVSTSSSPGPRRWRPPISELETRAAVTDTAPQRWHGQPGAQHTSTQSNSSLPAPLPPGRDNRIVRSPRYTGRLGRGSLGDPMPWVAQLGSAEFSSAQNTDRIWSHPQSRAPPPVHLPPPKPSAPAWPTPPYQSYPIHTPPTLAPSFSAGPVWNSSTPAPAPPNAGGIFQELADARRELARLNGAFAQMRVRVNEIRGVAGQMGEHLAFVMAAVEDSATARAGQPSNTPSELERLLRRVDRLEQAVHVLMLDRHRQTKDNDFRVSLERQEVKGPFSGDVGSASNFSRPPSGGRVFFKAPSSKASSETKWIPPNVKNDDGSEVDPLDKSYQVRKSTAENNDGSTTGEERIEGKNKVDAEIKGL</sequence>
<feature type="compositionally biased region" description="Low complexity" evidence="1">
    <location>
        <begin position="30"/>
        <end position="45"/>
    </location>
</feature>
<feature type="region of interest" description="Disordered" evidence="1">
    <location>
        <begin position="1"/>
        <end position="107"/>
    </location>
</feature>
<dbReference type="Proteomes" id="UP001172102">
    <property type="component" value="Unassembled WGS sequence"/>
</dbReference>
<organism evidence="2 3">
    <name type="scientific">Lasiosphaeris hirsuta</name>
    <dbReference type="NCBI Taxonomy" id="260670"/>
    <lineage>
        <taxon>Eukaryota</taxon>
        <taxon>Fungi</taxon>
        <taxon>Dikarya</taxon>
        <taxon>Ascomycota</taxon>
        <taxon>Pezizomycotina</taxon>
        <taxon>Sordariomycetes</taxon>
        <taxon>Sordariomycetidae</taxon>
        <taxon>Sordariales</taxon>
        <taxon>Lasiosphaeriaceae</taxon>
        <taxon>Lasiosphaeris</taxon>
    </lineage>
</organism>
<evidence type="ECO:0000313" key="3">
    <source>
        <dbReference type="Proteomes" id="UP001172102"/>
    </source>
</evidence>
<protein>
    <submittedName>
        <fullName evidence="2">Uncharacterized protein</fullName>
    </submittedName>
</protein>
<reference evidence="2" key="1">
    <citation type="submission" date="2023-06" db="EMBL/GenBank/DDBJ databases">
        <title>Genome-scale phylogeny and comparative genomics of the fungal order Sordariales.</title>
        <authorList>
            <consortium name="Lawrence Berkeley National Laboratory"/>
            <person name="Hensen N."/>
            <person name="Bonometti L."/>
            <person name="Westerberg I."/>
            <person name="Brannstrom I.O."/>
            <person name="Guillou S."/>
            <person name="Cros-Aarteil S."/>
            <person name="Calhoun S."/>
            <person name="Haridas S."/>
            <person name="Kuo A."/>
            <person name="Mondo S."/>
            <person name="Pangilinan J."/>
            <person name="Riley R."/>
            <person name="Labutti K."/>
            <person name="Andreopoulos B."/>
            <person name="Lipzen A."/>
            <person name="Chen C."/>
            <person name="Yanf M."/>
            <person name="Daum C."/>
            <person name="Ng V."/>
            <person name="Clum A."/>
            <person name="Steindorff A."/>
            <person name="Ohm R."/>
            <person name="Martin F."/>
            <person name="Silar P."/>
            <person name="Natvig D."/>
            <person name="Lalanne C."/>
            <person name="Gautier V."/>
            <person name="Ament-Velasquez S.L."/>
            <person name="Kruys A."/>
            <person name="Hutchinson M.I."/>
            <person name="Powell A.J."/>
            <person name="Barry K."/>
            <person name="Miller A.N."/>
            <person name="Grigoriev I.V."/>
            <person name="Debuchy R."/>
            <person name="Gladieux P."/>
            <person name="Thoren M.H."/>
            <person name="Johannesson H."/>
        </authorList>
    </citation>
    <scope>NUCLEOTIDE SEQUENCE</scope>
    <source>
        <strain evidence="2">SMH4607-1</strain>
    </source>
</reference>
<evidence type="ECO:0000313" key="2">
    <source>
        <dbReference type="EMBL" id="KAK0704803.1"/>
    </source>
</evidence>
<feature type="compositionally biased region" description="Polar residues" evidence="1">
    <location>
        <begin position="357"/>
        <end position="370"/>
    </location>
</feature>
<feature type="compositionally biased region" description="Basic and acidic residues" evidence="1">
    <location>
        <begin position="1"/>
        <end position="17"/>
    </location>
</feature>
<accession>A0AA39ZW91</accession>
<feature type="compositionally biased region" description="Polar residues" evidence="1">
    <location>
        <begin position="67"/>
        <end position="78"/>
    </location>
</feature>
<dbReference type="AlphaFoldDB" id="A0AA39ZW91"/>
<name>A0AA39ZW91_9PEZI</name>
<keyword evidence="3" id="KW-1185">Reference proteome</keyword>
<gene>
    <name evidence="2" type="ORF">B0H67DRAFT_674184</name>
</gene>
<comment type="caution">
    <text evidence="2">The sequence shown here is derived from an EMBL/GenBank/DDBJ whole genome shotgun (WGS) entry which is preliminary data.</text>
</comment>
<feature type="compositionally biased region" description="Basic and acidic residues" evidence="1">
    <location>
        <begin position="371"/>
        <end position="388"/>
    </location>
</feature>
<proteinExistence type="predicted"/>
<dbReference type="EMBL" id="JAUKUA010000007">
    <property type="protein sequence ID" value="KAK0704803.1"/>
    <property type="molecule type" value="Genomic_DNA"/>
</dbReference>
<feature type="region of interest" description="Disordered" evidence="1">
    <location>
        <begin position="299"/>
        <end position="388"/>
    </location>
</feature>
<evidence type="ECO:0000256" key="1">
    <source>
        <dbReference type="SAM" id="MobiDB-lite"/>
    </source>
</evidence>